<evidence type="ECO:0000256" key="1">
    <source>
        <dbReference type="ARBA" id="ARBA00004117"/>
    </source>
</evidence>
<dbReference type="Gene3D" id="2.60.98.20">
    <property type="entry name" value="Flagellar hook protein FlgE"/>
    <property type="match status" value="1"/>
</dbReference>
<protein>
    <recommendedName>
        <fullName evidence="3">Flagellar hook protein FlgE</fullName>
    </recommendedName>
</protein>
<dbReference type="NCBIfam" id="TIGR03506">
    <property type="entry name" value="FlgEFG_subfam"/>
    <property type="match status" value="1"/>
</dbReference>
<evidence type="ECO:0000313" key="11">
    <source>
        <dbReference type="Proteomes" id="UP000196531"/>
    </source>
</evidence>
<dbReference type="Pfam" id="PF07559">
    <property type="entry name" value="FlgE_D2"/>
    <property type="match status" value="1"/>
</dbReference>
<dbReference type="SUPFAM" id="SSF117143">
    <property type="entry name" value="Flagellar hook protein flgE"/>
    <property type="match status" value="1"/>
</dbReference>
<feature type="domain" description="Flagellar hook protein FlgE D2" evidence="8">
    <location>
        <begin position="164"/>
        <end position="295"/>
    </location>
</feature>
<comment type="caution">
    <text evidence="10">The sequence shown here is derived from an EMBL/GenBank/DDBJ whole genome shotgun (WGS) entry which is preliminary data.</text>
</comment>
<dbReference type="InterPro" id="IPR053967">
    <property type="entry name" value="LlgE_F_G-like_D1"/>
</dbReference>
<dbReference type="InterPro" id="IPR011491">
    <property type="entry name" value="FlgE_D2"/>
</dbReference>
<evidence type="ECO:0000256" key="4">
    <source>
        <dbReference type="ARBA" id="ARBA00023143"/>
    </source>
</evidence>
<dbReference type="Pfam" id="PF06429">
    <property type="entry name" value="Flg_bbr_C"/>
    <property type="match status" value="1"/>
</dbReference>
<evidence type="ECO:0000259" key="8">
    <source>
        <dbReference type="Pfam" id="PF07559"/>
    </source>
</evidence>
<sequence length="414" mass="43835">MSLFQSLNMTTNTTNNLSKKMEIVGDNINNAGTTGFKGNRAEFSEVLANQSMGADGGNQMGAGAMYDKSTRDLAQGTLRSSDNATDLAIDGAGHFVVEAPFGRAYSRDGSFHFDREGFLVNSDGHKVLGFLGEEGKESNAVAPLQISKGDMPAKATTNVNMNMNLDARADVKVFNPLEPDDTSSFHRSVTVLNNKGEQQSVDVYFTKTAAGVWNYNAMAAGKDLDPQIEGKQLLGTGVVTFDALGVMANDSGLEATGVFKETGAQTFNISLTNNDEKTTQYGTDSAVHKNTRDGHEEGGVAGLGFDQGGSLTLRYTNGKSVQLGKVAVGKFPSEQGLRKVGQNLYVGNASSGQVSLGQSGLDGRGDILNSSLEESNVDITDNFVNLMTTQKSFSANAQAMTAIDSLLQNVIGLR</sequence>
<evidence type="ECO:0000259" key="7">
    <source>
        <dbReference type="Pfam" id="PF06429"/>
    </source>
</evidence>
<dbReference type="InterPro" id="IPR020013">
    <property type="entry name" value="Flagellar_FlgE/F/G"/>
</dbReference>
<dbReference type="EMBL" id="MAAO01000006">
    <property type="protein sequence ID" value="OUR97249.1"/>
    <property type="molecule type" value="Genomic_DNA"/>
</dbReference>
<proteinExistence type="inferred from homology"/>
<comment type="subcellular location">
    <subcellularLocation>
        <location evidence="1 5">Bacterial flagellum basal body</location>
    </subcellularLocation>
</comment>
<comment type="similarity">
    <text evidence="2 5">Belongs to the flagella basal body rod proteins family.</text>
</comment>
<name>A0A1Y5FE50_9BACT</name>
<dbReference type="InterPro" id="IPR001444">
    <property type="entry name" value="Flag_bb_rod_N"/>
</dbReference>
<dbReference type="GO" id="GO:0071978">
    <property type="term" value="P:bacterial-type flagellum-dependent swarming motility"/>
    <property type="evidence" value="ECO:0007669"/>
    <property type="project" value="TreeGrafter"/>
</dbReference>
<reference evidence="11" key="1">
    <citation type="journal article" date="2017" name="Proc. Natl. Acad. Sci. U.S.A.">
        <title>Simulation of Deepwater Horizon oil plume reveals substrate specialization within a complex community of hydrocarbon-degraders.</title>
        <authorList>
            <person name="Hu P."/>
            <person name="Dubinsky E.A."/>
            <person name="Probst A.J."/>
            <person name="Wang J."/>
            <person name="Sieber C.M.K."/>
            <person name="Tom L.M."/>
            <person name="Gardinali P."/>
            <person name="Banfield J.F."/>
            <person name="Atlas R.M."/>
            <person name="Andersen G.L."/>
        </authorList>
    </citation>
    <scope>NUCLEOTIDE SEQUENCE [LARGE SCALE GENOMIC DNA]</scope>
</reference>
<evidence type="ECO:0000259" key="9">
    <source>
        <dbReference type="Pfam" id="PF22692"/>
    </source>
</evidence>
<dbReference type="AlphaFoldDB" id="A0A1Y5FE50"/>
<dbReference type="Pfam" id="PF22692">
    <property type="entry name" value="LlgE_F_G_D1"/>
    <property type="match status" value="1"/>
</dbReference>
<dbReference type="PANTHER" id="PTHR30435">
    <property type="entry name" value="FLAGELLAR PROTEIN"/>
    <property type="match status" value="1"/>
</dbReference>
<evidence type="ECO:0000256" key="2">
    <source>
        <dbReference type="ARBA" id="ARBA00009677"/>
    </source>
</evidence>
<dbReference type="Proteomes" id="UP000196531">
    <property type="component" value="Unassembled WGS sequence"/>
</dbReference>
<feature type="domain" description="Flagellar basal-body/hook protein C-terminal" evidence="7">
    <location>
        <begin position="370"/>
        <end position="412"/>
    </location>
</feature>
<dbReference type="GO" id="GO:0009425">
    <property type="term" value="C:bacterial-type flagellum basal body"/>
    <property type="evidence" value="ECO:0007669"/>
    <property type="project" value="UniProtKB-SubCell"/>
</dbReference>
<evidence type="ECO:0000256" key="5">
    <source>
        <dbReference type="RuleBase" id="RU362116"/>
    </source>
</evidence>
<dbReference type="InterPro" id="IPR037925">
    <property type="entry name" value="FlgE/F/G-like"/>
</dbReference>
<gene>
    <name evidence="10" type="ORF">A9Q84_13060</name>
</gene>
<dbReference type="InterPro" id="IPR010930">
    <property type="entry name" value="Flg_bb/hook_C_dom"/>
</dbReference>
<accession>A0A1Y5FE50</accession>
<feature type="domain" description="Flagellar hook protein FlgE/F/G-like D1" evidence="9">
    <location>
        <begin position="88"/>
        <end position="143"/>
    </location>
</feature>
<dbReference type="Pfam" id="PF00460">
    <property type="entry name" value="Flg_bb_rod"/>
    <property type="match status" value="1"/>
</dbReference>
<dbReference type="InterPro" id="IPR037058">
    <property type="entry name" value="Falgellar_hook_FlgE_sf"/>
</dbReference>
<dbReference type="PANTHER" id="PTHR30435:SF19">
    <property type="entry name" value="FLAGELLAR BASAL-BODY ROD PROTEIN FLGG"/>
    <property type="match status" value="1"/>
</dbReference>
<organism evidence="10 11">
    <name type="scientific">Halobacteriovorax marinus</name>
    <dbReference type="NCBI Taxonomy" id="97084"/>
    <lineage>
        <taxon>Bacteria</taxon>
        <taxon>Pseudomonadati</taxon>
        <taxon>Bdellovibrionota</taxon>
        <taxon>Bacteriovoracia</taxon>
        <taxon>Bacteriovoracales</taxon>
        <taxon>Halobacteriovoraceae</taxon>
        <taxon>Halobacteriovorax</taxon>
    </lineage>
</organism>
<feature type="domain" description="Flagellar basal body rod protein N-terminal" evidence="6">
    <location>
        <begin position="11"/>
        <end position="37"/>
    </location>
</feature>
<evidence type="ECO:0000256" key="3">
    <source>
        <dbReference type="ARBA" id="ARBA00019015"/>
    </source>
</evidence>
<evidence type="ECO:0000313" key="10">
    <source>
        <dbReference type="EMBL" id="OUR97249.1"/>
    </source>
</evidence>
<keyword evidence="4 5" id="KW-0975">Bacterial flagellum</keyword>
<evidence type="ECO:0000259" key="6">
    <source>
        <dbReference type="Pfam" id="PF00460"/>
    </source>
</evidence>